<sequence>MPQALFQRAQTALFFIAFCLGLVIAVPQAWAQAPQAVPVLTAHVMDNTGTLEAAQRDALEAKLTAFEQSRGAQVVVLMVPTTQPEDIAAYAQRVGDSWKIGRKNIGDGLLLVVAKNDRKVRIETTKALEGAIPDLAASQIIDTAITPRFRQGDFAGGLDAATDQITALIRGENLPAPAGGQAGRQSSRGFDWMDLAVFLFFAVPIGARVLSAVLGRKLGSVATGGAVGLLAWVFTGSLLIAGIAALAGVGLALFASLGGLLGGGRSSGGGGWGGPGGFGAGGGGGWSGGGGGFSSGGGGNFGGGGASGNW</sequence>
<dbReference type="RefSeq" id="WP_084389537.1">
    <property type="nucleotide sequence ID" value="NZ_JBHSMX010000023.1"/>
</dbReference>
<keyword evidence="1" id="KW-1133">Transmembrane helix</keyword>
<gene>
    <name evidence="4" type="ORF">ACFPP7_14790</name>
</gene>
<keyword evidence="1" id="KW-0472">Membrane</keyword>
<feature type="signal peptide" evidence="2">
    <location>
        <begin position="1"/>
        <end position="31"/>
    </location>
</feature>
<proteinExistence type="predicted"/>
<keyword evidence="1" id="KW-0812">Transmembrane</keyword>
<dbReference type="PANTHER" id="PTHR30373">
    <property type="entry name" value="UPF0603 PROTEIN YGCG"/>
    <property type="match status" value="1"/>
</dbReference>
<name>A0ABW0QBE5_9BURK</name>
<feature type="transmembrane region" description="Helical" evidence="1">
    <location>
        <begin position="227"/>
        <end position="255"/>
    </location>
</feature>
<protein>
    <submittedName>
        <fullName evidence="4">TPM domain-containing protein</fullName>
    </submittedName>
</protein>
<comment type="caution">
    <text evidence="4">The sequence shown here is derived from an EMBL/GenBank/DDBJ whole genome shotgun (WGS) entry which is preliminary data.</text>
</comment>
<dbReference type="Proteomes" id="UP001596084">
    <property type="component" value="Unassembled WGS sequence"/>
</dbReference>
<evidence type="ECO:0000256" key="2">
    <source>
        <dbReference type="SAM" id="SignalP"/>
    </source>
</evidence>
<dbReference type="PANTHER" id="PTHR30373:SF2">
    <property type="entry name" value="UPF0603 PROTEIN YGCG"/>
    <property type="match status" value="1"/>
</dbReference>
<feature type="chain" id="PRO_5047029035" evidence="2">
    <location>
        <begin position="32"/>
        <end position="310"/>
    </location>
</feature>
<evidence type="ECO:0000259" key="3">
    <source>
        <dbReference type="Pfam" id="PF04536"/>
    </source>
</evidence>
<feature type="domain" description="TPM" evidence="3">
    <location>
        <begin position="44"/>
        <end position="167"/>
    </location>
</feature>
<dbReference type="Pfam" id="PF04536">
    <property type="entry name" value="TPM_phosphatase"/>
    <property type="match status" value="1"/>
</dbReference>
<keyword evidence="5" id="KW-1185">Reference proteome</keyword>
<evidence type="ECO:0000256" key="1">
    <source>
        <dbReference type="SAM" id="Phobius"/>
    </source>
</evidence>
<feature type="transmembrane region" description="Helical" evidence="1">
    <location>
        <begin position="195"/>
        <end position="215"/>
    </location>
</feature>
<reference evidence="5" key="1">
    <citation type="journal article" date="2019" name="Int. J. Syst. Evol. Microbiol.">
        <title>The Global Catalogue of Microorganisms (GCM) 10K type strain sequencing project: providing services to taxonomists for standard genome sequencing and annotation.</title>
        <authorList>
            <consortium name="The Broad Institute Genomics Platform"/>
            <consortium name="The Broad Institute Genome Sequencing Center for Infectious Disease"/>
            <person name="Wu L."/>
            <person name="Ma J."/>
        </authorList>
    </citation>
    <scope>NUCLEOTIDE SEQUENCE [LARGE SCALE GENOMIC DNA]</scope>
    <source>
        <strain evidence="5">CGMCC 4.7277</strain>
    </source>
</reference>
<dbReference type="EMBL" id="JBHSMX010000023">
    <property type="protein sequence ID" value="MFC5522166.1"/>
    <property type="molecule type" value="Genomic_DNA"/>
</dbReference>
<organism evidence="4 5">
    <name type="scientific">Polaromonas jejuensis</name>
    <dbReference type="NCBI Taxonomy" id="457502"/>
    <lineage>
        <taxon>Bacteria</taxon>
        <taxon>Pseudomonadati</taxon>
        <taxon>Pseudomonadota</taxon>
        <taxon>Betaproteobacteria</taxon>
        <taxon>Burkholderiales</taxon>
        <taxon>Comamonadaceae</taxon>
        <taxon>Polaromonas</taxon>
    </lineage>
</organism>
<dbReference type="InterPro" id="IPR007621">
    <property type="entry name" value="TPM_dom"/>
</dbReference>
<keyword evidence="2" id="KW-0732">Signal</keyword>
<accession>A0ABW0QBE5</accession>
<dbReference type="Gene3D" id="3.10.310.50">
    <property type="match status" value="1"/>
</dbReference>
<evidence type="ECO:0000313" key="5">
    <source>
        <dbReference type="Proteomes" id="UP001596084"/>
    </source>
</evidence>
<evidence type="ECO:0000313" key="4">
    <source>
        <dbReference type="EMBL" id="MFC5522166.1"/>
    </source>
</evidence>